<dbReference type="PATRIC" id="fig|148814.19.peg.832"/>
<comment type="caution">
    <text evidence="1">The sequence shown here is derived from an EMBL/GenBank/DDBJ whole genome shotgun (WGS) entry which is preliminary data.</text>
</comment>
<reference evidence="1 2" key="1">
    <citation type="journal article" date="2016" name="Syst. Appl. Microbiol.">
        <title>Genomic characterization of a fructophilic bee symbiont Lactobacillus kunkeei reveals its niche-specific adaptation.</title>
        <authorList>
            <person name="Maeno S."/>
            <person name="Tanizawa Y."/>
            <person name="Kanesaki Y."/>
            <person name="Kubota E."/>
            <person name="Kumar H."/>
            <person name="Dicks L."/>
            <person name="Salminen S."/>
            <person name="Nakagawa J."/>
            <person name="Arita M."/>
            <person name="Endo A."/>
        </authorList>
    </citation>
    <scope>NUCLEOTIDE SEQUENCE [LARGE SCALE GENOMIC DNA]</scope>
    <source>
        <strain evidence="1 2">FF30-6</strain>
    </source>
</reference>
<evidence type="ECO:0000313" key="1">
    <source>
        <dbReference type="EMBL" id="GAT90044.1"/>
    </source>
</evidence>
<evidence type="ECO:0000313" key="2">
    <source>
        <dbReference type="Proteomes" id="UP000186588"/>
    </source>
</evidence>
<dbReference type="Proteomes" id="UP000186588">
    <property type="component" value="Unassembled WGS sequence"/>
</dbReference>
<dbReference type="EMBL" id="BDDX01000001">
    <property type="protein sequence ID" value="GAT90044.1"/>
    <property type="molecule type" value="Genomic_DNA"/>
</dbReference>
<protein>
    <recommendedName>
        <fullName evidence="3">Phage protein Gp138 N-terminal domain-containing protein</fullName>
    </recommendedName>
</protein>
<accession>A0A0M9DA86</accession>
<dbReference type="AlphaFoldDB" id="A0A0M9DA86"/>
<proteinExistence type="predicted"/>
<evidence type="ECO:0008006" key="3">
    <source>
        <dbReference type="Google" id="ProtNLM"/>
    </source>
</evidence>
<organism evidence="1 2">
    <name type="scientific">Apilactobacillus kunkeei</name>
    <dbReference type="NCBI Taxonomy" id="148814"/>
    <lineage>
        <taxon>Bacteria</taxon>
        <taxon>Bacillati</taxon>
        <taxon>Bacillota</taxon>
        <taxon>Bacilli</taxon>
        <taxon>Lactobacillales</taxon>
        <taxon>Lactobacillaceae</taxon>
        <taxon>Apilactobacillus</taxon>
    </lineage>
</organism>
<name>A0A0M9DA86_9LACO</name>
<dbReference type="RefSeq" id="WP_057197985.1">
    <property type="nucleotide sequence ID" value="NZ_BDDX01000001.1"/>
</dbReference>
<sequence>MAEQKDYFTSLMSKVYSNAINDVSVAYIAKIEKMTPPTATVQPLARIDGKKESMVQKVHFILLPGQPELLDYKSGDEVIVICLDDDNSKYTKGYYPVSSKRKHSVDYSFVIGKIANKKDFKK</sequence>
<gene>
    <name evidence="1" type="ORF">FF306_00135</name>
</gene>